<evidence type="ECO:0000256" key="2">
    <source>
        <dbReference type="PROSITE-ProRule" id="PRU00703"/>
    </source>
</evidence>
<dbReference type="Gene3D" id="3.90.1530.10">
    <property type="entry name" value="Conserved hypothetical protein from pyrococcus furiosus pfu- 392566-001, ParB domain"/>
    <property type="match status" value="1"/>
</dbReference>
<dbReference type="RefSeq" id="WP_086636772.1">
    <property type="nucleotide sequence ID" value="NZ_MRZU01000003.1"/>
</dbReference>
<feature type="domain" description="CBS" evidence="3">
    <location>
        <begin position="80"/>
        <end position="136"/>
    </location>
</feature>
<dbReference type="PANTHER" id="PTHR43080">
    <property type="entry name" value="CBS DOMAIN-CONTAINING PROTEIN CBSX3, MITOCHONDRIAL"/>
    <property type="match status" value="1"/>
</dbReference>
<gene>
    <name evidence="4" type="ORF">AMET1_0353</name>
</gene>
<dbReference type="InterPro" id="IPR000644">
    <property type="entry name" value="CBS_dom"/>
</dbReference>
<dbReference type="SMART" id="SM00470">
    <property type="entry name" value="ParB"/>
    <property type="match status" value="1"/>
</dbReference>
<evidence type="ECO:0000259" key="3">
    <source>
        <dbReference type="PROSITE" id="PS51371"/>
    </source>
</evidence>
<dbReference type="EMBL" id="MRZU01000003">
    <property type="protein sequence ID" value="OUJ18704.1"/>
    <property type="molecule type" value="Genomic_DNA"/>
</dbReference>
<dbReference type="PROSITE" id="PS51371">
    <property type="entry name" value="CBS"/>
    <property type="match status" value="2"/>
</dbReference>
<dbReference type="Proteomes" id="UP000195137">
    <property type="component" value="Unassembled WGS sequence"/>
</dbReference>
<dbReference type="OrthoDB" id="89900at2157"/>
<dbReference type="InterPro" id="IPR051257">
    <property type="entry name" value="Diverse_CBS-Domain"/>
</dbReference>
<keyword evidence="1 2" id="KW-0129">CBS domain</keyword>
<dbReference type="PANTHER" id="PTHR43080:SF2">
    <property type="entry name" value="CBS DOMAIN-CONTAINING PROTEIN"/>
    <property type="match status" value="1"/>
</dbReference>
<evidence type="ECO:0000256" key="1">
    <source>
        <dbReference type="ARBA" id="ARBA00023122"/>
    </source>
</evidence>
<accession>A0A1Y3GET9</accession>
<dbReference type="SUPFAM" id="SSF110849">
    <property type="entry name" value="ParB/Sulfiredoxin"/>
    <property type="match status" value="1"/>
</dbReference>
<keyword evidence="5" id="KW-1185">Reference proteome</keyword>
<sequence>MTKKIKDVSKTKKEKTKVKDYMTTDVVIVKPEDTVKEIVEMIHKTGHDGFPVVERGEVKGYICAKHLLLKDKTEPAYKIMSEDVTLSYKEMDLEDAARLMFREGVSKLPVVRETGRMIGIISNTDVIRSQIERADSDKIYNLKKTLEDIHGLNVKVEKGYVEVDQLIPTQRMIHNDELKGRMYEMRKGLAEPIIVVEKPRKTILVDGHHRAVASKKLGIKEIEAHKLKINTDKKIGLEKIPESSGIKTLDQIDIIDFPPHPLVKLTKMYGDKKP</sequence>
<comment type="caution">
    <text evidence="4">The sequence shown here is derived from an EMBL/GenBank/DDBJ whole genome shotgun (WGS) entry which is preliminary data.</text>
</comment>
<reference evidence="4 5" key="1">
    <citation type="submission" date="2016-12" db="EMBL/GenBank/DDBJ databases">
        <title>Discovery of methanogenic haloarchaea.</title>
        <authorList>
            <person name="Sorokin D.Y."/>
            <person name="Makarova K.S."/>
            <person name="Abbas B."/>
            <person name="Ferrer M."/>
            <person name="Golyshin P.N."/>
        </authorList>
    </citation>
    <scope>NUCLEOTIDE SEQUENCE [LARGE SCALE GENOMIC DNA]</scope>
    <source>
        <strain evidence="4">AMET1</strain>
    </source>
</reference>
<feature type="domain" description="CBS" evidence="3">
    <location>
        <begin position="22"/>
        <end position="79"/>
    </location>
</feature>
<dbReference type="InterPro" id="IPR003115">
    <property type="entry name" value="ParB_N"/>
</dbReference>
<dbReference type="SMART" id="SM00116">
    <property type="entry name" value="CBS"/>
    <property type="match status" value="2"/>
</dbReference>
<dbReference type="Pfam" id="PF00571">
    <property type="entry name" value="CBS"/>
    <property type="match status" value="2"/>
</dbReference>
<name>A0A1Y3GET9_9EURY</name>
<dbReference type="InterPro" id="IPR046342">
    <property type="entry name" value="CBS_dom_sf"/>
</dbReference>
<dbReference type="InterPro" id="IPR036086">
    <property type="entry name" value="ParB/Sulfiredoxin_sf"/>
</dbReference>
<proteinExistence type="predicted"/>
<protein>
    <submittedName>
        <fullName evidence="4">Chromosome segregation protein Spo0J containing CBS and ParB-like nuclease domain</fullName>
    </submittedName>
</protein>
<dbReference type="Gene3D" id="3.10.580.10">
    <property type="entry name" value="CBS-domain"/>
    <property type="match status" value="2"/>
</dbReference>
<evidence type="ECO:0000313" key="5">
    <source>
        <dbReference type="Proteomes" id="UP000195137"/>
    </source>
</evidence>
<dbReference type="SUPFAM" id="SSF54631">
    <property type="entry name" value="CBS-domain pair"/>
    <property type="match status" value="1"/>
</dbReference>
<dbReference type="AlphaFoldDB" id="A0A1Y3GET9"/>
<organism evidence="4 5">
    <name type="scientific">Methanonatronarchaeum thermophilum</name>
    <dbReference type="NCBI Taxonomy" id="1927129"/>
    <lineage>
        <taxon>Archaea</taxon>
        <taxon>Methanobacteriati</taxon>
        <taxon>Methanobacteriota</taxon>
        <taxon>Methanonatronarchaeia</taxon>
        <taxon>Methanonatronarchaeales</taxon>
        <taxon>Methanonatronarchaeaceae</taxon>
        <taxon>Methanonatronarchaeum</taxon>
    </lineage>
</organism>
<evidence type="ECO:0000313" key="4">
    <source>
        <dbReference type="EMBL" id="OUJ18704.1"/>
    </source>
</evidence>